<dbReference type="InterPro" id="IPR038619">
    <property type="entry name" value="MraZ_sf"/>
</dbReference>
<dbReference type="InterPro" id="IPR007159">
    <property type="entry name" value="SpoVT-AbrB_dom"/>
</dbReference>
<evidence type="ECO:0000256" key="1">
    <source>
        <dbReference type="ARBA" id="ARBA00013860"/>
    </source>
</evidence>
<comment type="caution">
    <text evidence="9">The sequence shown here is derived from an EMBL/GenBank/DDBJ whole genome shotgun (WGS) entry which is preliminary data.</text>
</comment>
<proteinExistence type="inferred from homology"/>
<dbReference type="GO" id="GO:0005737">
    <property type="term" value="C:cytoplasm"/>
    <property type="evidence" value="ECO:0007669"/>
    <property type="project" value="UniProtKB-UniRule"/>
</dbReference>
<dbReference type="GO" id="GO:0003700">
    <property type="term" value="F:DNA-binding transcription factor activity"/>
    <property type="evidence" value="ECO:0007669"/>
    <property type="project" value="UniProtKB-UniRule"/>
</dbReference>
<protein>
    <recommendedName>
        <fullName evidence="1 7">Transcriptional regulator MraZ</fullName>
    </recommendedName>
</protein>
<accession>A0A936NED1</accession>
<evidence type="ECO:0000256" key="6">
    <source>
        <dbReference type="ARBA" id="ARBA00023163"/>
    </source>
</evidence>
<evidence type="ECO:0000313" key="10">
    <source>
        <dbReference type="Proteomes" id="UP000727993"/>
    </source>
</evidence>
<dbReference type="CDD" id="cd16320">
    <property type="entry name" value="MraZ_N"/>
    <property type="match status" value="1"/>
</dbReference>
<evidence type="ECO:0000313" key="9">
    <source>
        <dbReference type="EMBL" id="MBK9298141.1"/>
    </source>
</evidence>
<comment type="subunit">
    <text evidence="7">Forms oligomers.</text>
</comment>
<dbReference type="SUPFAM" id="SSF89447">
    <property type="entry name" value="AbrB/MazE/MraZ-like"/>
    <property type="match status" value="1"/>
</dbReference>
<dbReference type="GO" id="GO:2000143">
    <property type="term" value="P:negative regulation of DNA-templated transcription initiation"/>
    <property type="evidence" value="ECO:0007669"/>
    <property type="project" value="TreeGrafter"/>
</dbReference>
<gene>
    <name evidence="7" type="primary">mraZ</name>
    <name evidence="9" type="ORF">IPN02_15160</name>
</gene>
<dbReference type="InterPro" id="IPR037914">
    <property type="entry name" value="SpoVT-AbrB_sf"/>
</dbReference>
<evidence type="ECO:0000259" key="8">
    <source>
        <dbReference type="PROSITE" id="PS51740"/>
    </source>
</evidence>
<keyword evidence="4 7" id="KW-0805">Transcription regulation</keyword>
<keyword evidence="2 7" id="KW-0963">Cytoplasm</keyword>
<name>A0A936NED1_9ACTN</name>
<dbReference type="PANTHER" id="PTHR34701:SF1">
    <property type="entry name" value="TRANSCRIPTIONAL REGULATOR MRAZ"/>
    <property type="match status" value="1"/>
</dbReference>
<evidence type="ECO:0000256" key="2">
    <source>
        <dbReference type="ARBA" id="ARBA00022490"/>
    </source>
</evidence>
<dbReference type="InterPro" id="IPR020603">
    <property type="entry name" value="MraZ_dom"/>
</dbReference>
<evidence type="ECO:0000256" key="7">
    <source>
        <dbReference type="HAMAP-Rule" id="MF_01008"/>
    </source>
</evidence>
<comment type="subcellular location">
    <subcellularLocation>
        <location evidence="7">Cytoplasm</location>
        <location evidence="7">Nucleoid</location>
    </subcellularLocation>
</comment>
<evidence type="ECO:0000256" key="4">
    <source>
        <dbReference type="ARBA" id="ARBA00023015"/>
    </source>
</evidence>
<keyword evidence="6 7" id="KW-0804">Transcription</keyword>
<sequence>MLAGSYDHRIDSKSRLVLPAAARPAFANGGFVSDQGNYVGLFPTQEWQEFVAKLRREVEAGTTPRRVFQVVSGRAFPIAPDGAGRVLLPPKLRERFDDEVTLIGSETHLAVYRPEEWASVEEGVGDLADYLEHLL</sequence>
<dbReference type="AlphaFoldDB" id="A0A936NED1"/>
<comment type="similarity">
    <text evidence="7">Belongs to the MraZ family.</text>
</comment>
<dbReference type="InterPro" id="IPR003444">
    <property type="entry name" value="MraZ"/>
</dbReference>
<evidence type="ECO:0000256" key="3">
    <source>
        <dbReference type="ARBA" id="ARBA00022737"/>
    </source>
</evidence>
<feature type="domain" description="SpoVT-AbrB" evidence="8">
    <location>
        <begin position="75"/>
        <end position="116"/>
    </location>
</feature>
<keyword evidence="3" id="KW-0677">Repeat</keyword>
<evidence type="ECO:0000256" key="5">
    <source>
        <dbReference type="ARBA" id="ARBA00023125"/>
    </source>
</evidence>
<dbReference type="GO" id="GO:0000976">
    <property type="term" value="F:transcription cis-regulatory region binding"/>
    <property type="evidence" value="ECO:0007669"/>
    <property type="project" value="TreeGrafter"/>
</dbReference>
<dbReference type="PROSITE" id="PS51740">
    <property type="entry name" value="SPOVT_ABRB"/>
    <property type="match status" value="1"/>
</dbReference>
<dbReference type="Proteomes" id="UP000727993">
    <property type="component" value="Unassembled WGS sequence"/>
</dbReference>
<dbReference type="CDD" id="cd16321">
    <property type="entry name" value="MraZ_C"/>
    <property type="match status" value="1"/>
</dbReference>
<organism evidence="9 10">
    <name type="scientific">Candidatus Neomicrothrix subdominans</name>
    <dbReference type="NCBI Taxonomy" id="2954438"/>
    <lineage>
        <taxon>Bacteria</taxon>
        <taxon>Bacillati</taxon>
        <taxon>Actinomycetota</taxon>
        <taxon>Acidimicrobiia</taxon>
        <taxon>Acidimicrobiales</taxon>
        <taxon>Microthrixaceae</taxon>
        <taxon>Candidatus Neomicrothrix</taxon>
    </lineage>
</organism>
<keyword evidence="5 7" id="KW-0238">DNA-binding</keyword>
<dbReference type="GO" id="GO:0009295">
    <property type="term" value="C:nucleoid"/>
    <property type="evidence" value="ECO:0007669"/>
    <property type="project" value="UniProtKB-SubCell"/>
</dbReference>
<dbReference type="Pfam" id="PF02381">
    <property type="entry name" value="MraZ"/>
    <property type="match status" value="2"/>
</dbReference>
<reference evidence="9 10" key="1">
    <citation type="submission" date="2020-10" db="EMBL/GenBank/DDBJ databases">
        <title>Connecting structure to function with the recovery of over 1000 high-quality activated sludge metagenome-assembled genomes encoding full-length rRNA genes using long-read sequencing.</title>
        <authorList>
            <person name="Singleton C.M."/>
            <person name="Petriglieri F."/>
            <person name="Kristensen J.M."/>
            <person name="Kirkegaard R.H."/>
            <person name="Michaelsen T.Y."/>
            <person name="Andersen M.H."/>
            <person name="Karst S.M."/>
            <person name="Dueholm M.S."/>
            <person name="Nielsen P.H."/>
            <person name="Albertsen M."/>
        </authorList>
    </citation>
    <scope>NUCLEOTIDE SEQUENCE [LARGE SCALE GENOMIC DNA]</scope>
    <source>
        <strain evidence="9">Lyne_18-Q3-R50-59_MAXAC.006</strain>
    </source>
</reference>
<dbReference type="EMBL" id="JADJZA010000008">
    <property type="protein sequence ID" value="MBK9298141.1"/>
    <property type="molecule type" value="Genomic_DNA"/>
</dbReference>
<dbReference type="Gene3D" id="3.40.1550.20">
    <property type="entry name" value="Transcriptional regulator MraZ domain"/>
    <property type="match status" value="1"/>
</dbReference>
<dbReference type="InterPro" id="IPR035642">
    <property type="entry name" value="MraZ_N"/>
</dbReference>
<dbReference type="InterPro" id="IPR035644">
    <property type="entry name" value="MraZ_C"/>
</dbReference>
<dbReference type="PANTHER" id="PTHR34701">
    <property type="entry name" value="TRANSCRIPTIONAL REGULATOR MRAZ"/>
    <property type="match status" value="1"/>
</dbReference>
<dbReference type="HAMAP" id="MF_01008">
    <property type="entry name" value="MraZ"/>
    <property type="match status" value="1"/>
</dbReference>